<keyword evidence="3 6" id="KW-0812">Transmembrane</keyword>
<keyword evidence="2" id="KW-0813">Transport</keyword>
<feature type="transmembrane region" description="Helical" evidence="6">
    <location>
        <begin position="213"/>
        <end position="233"/>
    </location>
</feature>
<dbReference type="Proteomes" id="UP001478862">
    <property type="component" value="Unassembled WGS sequence"/>
</dbReference>
<feature type="transmembrane region" description="Helical" evidence="6">
    <location>
        <begin position="44"/>
        <end position="66"/>
    </location>
</feature>
<name>A0ABV1MY59_9BACI</name>
<dbReference type="Pfam" id="PF07690">
    <property type="entry name" value="MFS_1"/>
    <property type="match status" value="1"/>
</dbReference>
<evidence type="ECO:0000313" key="8">
    <source>
        <dbReference type="EMBL" id="MEQ6357109.1"/>
    </source>
</evidence>
<reference evidence="8 9" key="1">
    <citation type="submission" date="2024-06" db="EMBL/GenBank/DDBJ databases">
        <title>Lysinibacillus zambalefons sp. nov., a Novel Firmicute Isolated from the Poon Bato Zambales Hyperalkaline Spring.</title>
        <authorList>
            <person name="Aja J.A."/>
            <person name="Lazaro J.E.H."/>
            <person name="Llorin L.D."/>
            <person name="Lim K.R."/>
            <person name="Teodosio J."/>
            <person name="Dalisay D.S."/>
        </authorList>
    </citation>
    <scope>NUCLEOTIDE SEQUENCE [LARGE SCALE GENOMIC DNA]</scope>
    <source>
        <strain evidence="8 9">M3</strain>
    </source>
</reference>
<feature type="transmembrane region" description="Helical" evidence="6">
    <location>
        <begin position="7"/>
        <end position="24"/>
    </location>
</feature>
<comment type="subcellular location">
    <subcellularLocation>
        <location evidence="1">Cell membrane</location>
        <topology evidence="1">Multi-pass membrane protein</topology>
    </subcellularLocation>
</comment>
<evidence type="ECO:0000256" key="2">
    <source>
        <dbReference type="ARBA" id="ARBA00022448"/>
    </source>
</evidence>
<dbReference type="SUPFAM" id="SSF103473">
    <property type="entry name" value="MFS general substrate transporter"/>
    <property type="match status" value="1"/>
</dbReference>
<dbReference type="InterPro" id="IPR020846">
    <property type="entry name" value="MFS_dom"/>
</dbReference>
<keyword evidence="9" id="KW-1185">Reference proteome</keyword>
<gene>
    <name evidence="8" type="ORF">ABNX05_20985</name>
</gene>
<feature type="transmembrane region" description="Helical" evidence="6">
    <location>
        <begin position="161"/>
        <end position="180"/>
    </location>
</feature>
<feature type="transmembrane region" description="Helical" evidence="6">
    <location>
        <begin position="98"/>
        <end position="117"/>
    </location>
</feature>
<keyword evidence="5 6" id="KW-0472">Membrane</keyword>
<dbReference type="InterPro" id="IPR036259">
    <property type="entry name" value="MFS_trans_sf"/>
</dbReference>
<sequence length="404" mass="44391">MKKWKTLWWVSVSQVFALSLWFSTSVIIPELKKTWAFDSFVENFITAAVPIGFALGALVSSSLGLADKFNARSIFGVCAVAGALLNGCIIFVQSPLQIVFLRFLTGIALAGIYPISVKFISQWYQNQKGLAIGTLIGAVTLGSSLPHLIRVFFYGIDWRLVVTVSSILSLLAACIIYFIVEDAPNSSKQSVFSIKLLKNVVNNKPVMLSNYGYFGHMWELYAMWTWIPIFLTYSFQSQLPSFPAWATSLAVFGIIGISGAIGCIIGGFIADYIGPSNLTIIAMTISAFCSLIIGFTFGQSIWITISVASIWGIFIIADSAQFSAIISNFADVEYVGTALTFQMAIGFLITVISINLIPWVVKFTTWEWVFPALSIGPVLGIISMLQLKKYEVKEVNTIEQVSQL</sequence>
<protein>
    <submittedName>
        <fullName evidence="8">MFS transporter</fullName>
    </submittedName>
</protein>
<dbReference type="EMBL" id="JBEGDG010000021">
    <property type="protein sequence ID" value="MEQ6357109.1"/>
    <property type="molecule type" value="Genomic_DNA"/>
</dbReference>
<feature type="transmembrane region" description="Helical" evidence="6">
    <location>
        <begin position="368"/>
        <end position="387"/>
    </location>
</feature>
<feature type="transmembrane region" description="Helical" evidence="6">
    <location>
        <begin position="245"/>
        <end position="270"/>
    </location>
</feature>
<feature type="transmembrane region" description="Helical" evidence="6">
    <location>
        <begin position="277"/>
        <end position="295"/>
    </location>
</feature>
<dbReference type="RefSeq" id="WP_349661488.1">
    <property type="nucleotide sequence ID" value="NZ_JBEGDG010000021.1"/>
</dbReference>
<evidence type="ECO:0000259" key="7">
    <source>
        <dbReference type="PROSITE" id="PS50850"/>
    </source>
</evidence>
<comment type="caution">
    <text evidence="8">The sequence shown here is derived from an EMBL/GenBank/DDBJ whole genome shotgun (WGS) entry which is preliminary data.</text>
</comment>
<accession>A0ABV1MY59</accession>
<evidence type="ECO:0000256" key="5">
    <source>
        <dbReference type="ARBA" id="ARBA00023136"/>
    </source>
</evidence>
<dbReference type="PANTHER" id="PTHR23521">
    <property type="entry name" value="TRANSPORTER MFS SUPERFAMILY"/>
    <property type="match status" value="1"/>
</dbReference>
<keyword evidence="4 6" id="KW-1133">Transmembrane helix</keyword>
<dbReference type="InterPro" id="IPR011701">
    <property type="entry name" value="MFS"/>
</dbReference>
<feature type="transmembrane region" description="Helical" evidence="6">
    <location>
        <begin position="301"/>
        <end position="320"/>
    </location>
</feature>
<dbReference type="PROSITE" id="PS50850">
    <property type="entry name" value="MFS"/>
    <property type="match status" value="1"/>
</dbReference>
<evidence type="ECO:0000256" key="1">
    <source>
        <dbReference type="ARBA" id="ARBA00004651"/>
    </source>
</evidence>
<feature type="domain" description="Major facilitator superfamily (MFS) profile" evidence="7">
    <location>
        <begin position="1"/>
        <end position="392"/>
    </location>
</feature>
<evidence type="ECO:0000256" key="3">
    <source>
        <dbReference type="ARBA" id="ARBA00022692"/>
    </source>
</evidence>
<evidence type="ECO:0000256" key="4">
    <source>
        <dbReference type="ARBA" id="ARBA00022989"/>
    </source>
</evidence>
<feature type="transmembrane region" description="Helical" evidence="6">
    <location>
        <begin position="73"/>
        <end position="92"/>
    </location>
</feature>
<evidence type="ECO:0000256" key="6">
    <source>
        <dbReference type="SAM" id="Phobius"/>
    </source>
</evidence>
<feature type="transmembrane region" description="Helical" evidence="6">
    <location>
        <begin position="332"/>
        <end position="356"/>
    </location>
</feature>
<dbReference type="Gene3D" id="1.20.1250.20">
    <property type="entry name" value="MFS general substrate transporter like domains"/>
    <property type="match status" value="2"/>
</dbReference>
<organism evidence="8 9">
    <name type="scientific">Lysinibacillus zambalensis</name>
    <dbReference type="NCBI Taxonomy" id="3160866"/>
    <lineage>
        <taxon>Bacteria</taxon>
        <taxon>Bacillati</taxon>
        <taxon>Bacillota</taxon>
        <taxon>Bacilli</taxon>
        <taxon>Bacillales</taxon>
        <taxon>Bacillaceae</taxon>
        <taxon>Lysinibacillus</taxon>
    </lineage>
</organism>
<dbReference type="PANTHER" id="PTHR23521:SF3">
    <property type="entry name" value="MFS TRANSPORTER"/>
    <property type="match status" value="1"/>
</dbReference>
<evidence type="ECO:0000313" key="9">
    <source>
        <dbReference type="Proteomes" id="UP001478862"/>
    </source>
</evidence>
<proteinExistence type="predicted"/>